<organism evidence="1">
    <name type="scientific">Solanum chacoense</name>
    <name type="common">Chaco potato</name>
    <dbReference type="NCBI Taxonomy" id="4108"/>
    <lineage>
        <taxon>Eukaryota</taxon>
        <taxon>Viridiplantae</taxon>
        <taxon>Streptophyta</taxon>
        <taxon>Embryophyta</taxon>
        <taxon>Tracheophyta</taxon>
        <taxon>Spermatophyta</taxon>
        <taxon>Magnoliopsida</taxon>
        <taxon>eudicotyledons</taxon>
        <taxon>Gunneridae</taxon>
        <taxon>Pentapetalae</taxon>
        <taxon>asterids</taxon>
        <taxon>lamiids</taxon>
        <taxon>Solanales</taxon>
        <taxon>Solanaceae</taxon>
        <taxon>Solanoideae</taxon>
        <taxon>Solaneae</taxon>
        <taxon>Solanum</taxon>
    </lineage>
</organism>
<protein>
    <submittedName>
        <fullName evidence="1">Putative ovule protein</fullName>
    </submittedName>
</protein>
<proteinExistence type="predicted"/>
<reference evidence="1" key="1">
    <citation type="submission" date="2015-12" db="EMBL/GenBank/DDBJ databases">
        <title>Gene expression during late stages of embryo sac development: a critical building block for successful pollen-pistil interactions.</title>
        <authorList>
            <person name="Liu Y."/>
            <person name="Joly V."/>
            <person name="Sabar M."/>
            <person name="Matton D.P."/>
        </authorList>
    </citation>
    <scope>NUCLEOTIDE SEQUENCE</scope>
</reference>
<dbReference type="AlphaFoldDB" id="A0A0V0GJ60"/>
<accession>A0A0V0GJ60</accession>
<dbReference type="EMBL" id="GEDG01037229">
    <property type="protein sequence ID" value="JAP08258.1"/>
    <property type="molecule type" value="Transcribed_RNA"/>
</dbReference>
<feature type="non-terminal residue" evidence="1">
    <location>
        <position position="1"/>
    </location>
</feature>
<name>A0A0V0GJ60_SOLCH</name>
<sequence>NFLILIYSQFICTFYCYISKSSCIFPWRSSSVVYAIYFNILRWITRLKLYFRLVFLFLSNLSFFF</sequence>
<evidence type="ECO:0000313" key="1">
    <source>
        <dbReference type="EMBL" id="JAP08258.1"/>
    </source>
</evidence>